<proteinExistence type="predicted"/>
<organism evidence="1">
    <name type="scientific">hydrothermal vent metagenome</name>
    <dbReference type="NCBI Taxonomy" id="652676"/>
    <lineage>
        <taxon>unclassified sequences</taxon>
        <taxon>metagenomes</taxon>
        <taxon>ecological metagenomes</taxon>
    </lineage>
</organism>
<reference evidence="1" key="1">
    <citation type="submission" date="2016-10" db="EMBL/GenBank/DDBJ databases">
        <authorList>
            <person name="de Groot N.N."/>
        </authorList>
    </citation>
    <scope>NUCLEOTIDE SEQUENCE</scope>
</reference>
<dbReference type="AlphaFoldDB" id="A0A1W1BDC3"/>
<dbReference type="EMBL" id="FPHG01000009">
    <property type="protein sequence ID" value="SFV51502.1"/>
    <property type="molecule type" value="Genomic_DNA"/>
</dbReference>
<evidence type="ECO:0000313" key="1">
    <source>
        <dbReference type="EMBL" id="SFV51502.1"/>
    </source>
</evidence>
<evidence type="ECO:0008006" key="2">
    <source>
        <dbReference type="Google" id="ProtNLM"/>
    </source>
</evidence>
<sequence>MKKILLLIILILITGCENKAKAVITKSSVLKEPIPCMRLNNFNAENELTHHLKKIYHFNDKCTYSLTLKFKKDIVCNSTQNITTKSLGKMPKSFIELEVRKGFKTIYKYYIDLYHNANIDDLDEGFLVLKRDVITY</sequence>
<gene>
    <name evidence="1" type="ORF">MNB_SV-9-235</name>
</gene>
<accession>A0A1W1BDC3</accession>
<protein>
    <recommendedName>
        <fullName evidence="2">Lipoprotein</fullName>
    </recommendedName>
</protein>
<name>A0A1W1BDC3_9ZZZZ</name>
<dbReference type="PROSITE" id="PS51257">
    <property type="entry name" value="PROKAR_LIPOPROTEIN"/>
    <property type="match status" value="1"/>
</dbReference>